<evidence type="ECO:0000313" key="4">
    <source>
        <dbReference type="EMBL" id="QFZ22992.1"/>
    </source>
</evidence>
<dbReference type="InterPro" id="IPR005183">
    <property type="entry name" value="DUF305_CopM-like"/>
</dbReference>
<evidence type="ECO:0000313" key="5">
    <source>
        <dbReference type="Proteomes" id="UP000325787"/>
    </source>
</evidence>
<dbReference type="OrthoDB" id="26872at2"/>
<dbReference type="RefSeq" id="WP_033432801.1">
    <property type="nucleotide sequence ID" value="NZ_CP034550.1"/>
</dbReference>
<keyword evidence="2" id="KW-1133">Transmembrane helix</keyword>
<dbReference type="Gene3D" id="1.20.1260.10">
    <property type="match status" value="1"/>
</dbReference>
<dbReference type="PANTHER" id="PTHR36933">
    <property type="entry name" value="SLL0788 PROTEIN"/>
    <property type="match status" value="1"/>
</dbReference>
<gene>
    <name evidence="4" type="ORF">EKG83_41140</name>
</gene>
<feature type="region of interest" description="Disordered" evidence="1">
    <location>
        <begin position="129"/>
        <end position="151"/>
    </location>
</feature>
<evidence type="ECO:0000256" key="1">
    <source>
        <dbReference type="SAM" id="MobiDB-lite"/>
    </source>
</evidence>
<dbReference type="InterPro" id="IPR012347">
    <property type="entry name" value="Ferritin-like"/>
</dbReference>
<accession>A0A5Q0HBF0</accession>
<dbReference type="Proteomes" id="UP000325787">
    <property type="component" value="Chromosome"/>
</dbReference>
<keyword evidence="2" id="KW-0812">Transmembrane</keyword>
<sequence>MTEPVGTAPGRGNLARVLVLSAAVVATLLLGAAVGLLIQLPNSEDPATPAADSVDVGFCQDMAMHHLQAVQMANIAVEKTTDRNVRQFAFDVASTQLEQVGRMKGWLMLWAQPEQPRAGQHMAWMSAGGGEHAHTTTGEAASSGPMPGMASSDELARLRSLSGTEADVYFLQLMLRHHQGGTAMVEYGAQHAEQHAVRTLAESMLKSQSSEADYMRELLAQRGAAPLGG</sequence>
<feature type="compositionally biased region" description="Low complexity" evidence="1">
    <location>
        <begin position="135"/>
        <end position="144"/>
    </location>
</feature>
<dbReference type="Pfam" id="PF03713">
    <property type="entry name" value="DUF305"/>
    <property type="match status" value="1"/>
</dbReference>
<reference evidence="5" key="1">
    <citation type="journal article" date="2021" name="Curr. Microbiol.">
        <title>Complete genome of nocamycin-producing strain Saccharothrix syringae NRRL B-16468 reveals the biosynthetic potential for secondary metabolites.</title>
        <authorList>
            <person name="Mo X."/>
            <person name="Yang S."/>
        </authorList>
    </citation>
    <scope>NUCLEOTIDE SEQUENCE [LARGE SCALE GENOMIC DNA]</scope>
    <source>
        <strain evidence="5">ATCC 51364 / DSM 43886 / JCM 6844 / KCTC 9398 / NBRC 14523 / NRRL B-16468 / INA 2240</strain>
    </source>
</reference>
<keyword evidence="5" id="KW-1185">Reference proteome</keyword>
<feature type="domain" description="DUF305" evidence="3">
    <location>
        <begin position="55"/>
        <end position="219"/>
    </location>
</feature>
<dbReference type="PANTHER" id="PTHR36933:SF1">
    <property type="entry name" value="SLL0788 PROTEIN"/>
    <property type="match status" value="1"/>
</dbReference>
<name>A0A5Q0HBF0_SACSY</name>
<proteinExistence type="predicted"/>
<evidence type="ECO:0000259" key="3">
    <source>
        <dbReference type="Pfam" id="PF03713"/>
    </source>
</evidence>
<feature type="transmembrane region" description="Helical" evidence="2">
    <location>
        <begin position="17"/>
        <end position="38"/>
    </location>
</feature>
<dbReference type="KEGG" id="ssyi:EKG83_41140"/>
<dbReference type="EMBL" id="CP034550">
    <property type="protein sequence ID" value="QFZ22992.1"/>
    <property type="molecule type" value="Genomic_DNA"/>
</dbReference>
<organism evidence="4 5">
    <name type="scientific">Saccharothrix syringae</name>
    <name type="common">Nocardiopsis syringae</name>
    <dbReference type="NCBI Taxonomy" id="103733"/>
    <lineage>
        <taxon>Bacteria</taxon>
        <taxon>Bacillati</taxon>
        <taxon>Actinomycetota</taxon>
        <taxon>Actinomycetes</taxon>
        <taxon>Pseudonocardiales</taxon>
        <taxon>Pseudonocardiaceae</taxon>
        <taxon>Saccharothrix</taxon>
    </lineage>
</organism>
<dbReference type="AlphaFoldDB" id="A0A5Q0HBF0"/>
<protein>
    <submittedName>
        <fullName evidence="4">DUF305 domain-containing protein</fullName>
    </submittedName>
</protein>
<evidence type="ECO:0000256" key="2">
    <source>
        <dbReference type="SAM" id="Phobius"/>
    </source>
</evidence>
<keyword evidence="2" id="KW-0472">Membrane</keyword>